<evidence type="ECO:0000313" key="6">
    <source>
        <dbReference type="Proteomes" id="UP000887116"/>
    </source>
</evidence>
<dbReference type="GO" id="GO:0043022">
    <property type="term" value="F:ribosome binding"/>
    <property type="evidence" value="ECO:0007669"/>
    <property type="project" value="TreeGrafter"/>
</dbReference>
<keyword evidence="2" id="KW-0251">Elongation factor</keyword>
<reference evidence="5" key="1">
    <citation type="submission" date="2020-07" db="EMBL/GenBank/DDBJ databases">
        <title>Multicomponent nature underlies the extraordinary mechanical properties of spider dragline silk.</title>
        <authorList>
            <person name="Kono N."/>
            <person name="Nakamura H."/>
            <person name="Mori M."/>
            <person name="Yoshida Y."/>
            <person name="Ohtoshi R."/>
            <person name="Malay A.D."/>
            <person name="Moran D.A.P."/>
            <person name="Tomita M."/>
            <person name="Numata K."/>
            <person name="Arakawa K."/>
        </authorList>
    </citation>
    <scope>NUCLEOTIDE SEQUENCE</scope>
</reference>
<protein>
    <submittedName>
        <fullName evidence="5">Uncharacterized protein</fullName>
    </submittedName>
</protein>
<organism evidence="5 6">
    <name type="scientific">Trichonephila clavata</name>
    <name type="common">Joro spider</name>
    <name type="synonym">Nephila clavata</name>
    <dbReference type="NCBI Taxonomy" id="2740835"/>
    <lineage>
        <taxon>Eukaryota</taxon>
        <taxon>Metazoa</taxon>
        <taxon>Ecdysozoa</taxon>
        <taxon>Arthropoda</taxon>
        <taxon>Chelicerata</taxon>
        <taxon>Arachnida</taxon>
        <taxon>Araneae</taxon>
        <taxon>Araneomorphae</taxon>
        <taxon>Entelegynae</taxon>
        <taxon>Araneoidea</taxon>
        <taxon>Nephilidae</taxon>
        <taxon>Trichonephila</taxon>
    </lineage>
</organism>
<dbReference type="Gene3D" id="3.30.70.870">
    <property type="entry name" value="Elongation Factor G (Translational Gtpase), domain 3"/>
    <property type="match status" value="1"/>
</dbReference>
<evidence type="ECO:0000256" key="3">
    <source>
        <dbReference type="ARBA" id="ARBA00022917"/>
    </source>
</evidence>
<dbReference type="OrthoDB" id="364892at2759"/>
<dbReference type="SUPFAM" id="SSF54980">
    <property type="entry name" value="EF-G C-terminal domain-like"/>
    <property type="match status" value="1"/>
</dbReference>
<accession>A0A8X6LCF6</accession>
<dbReference type="GO" id="GO:0005829">
    <property type="term" value="C:cytosol"/>
    <property type="evidence" value="ECO:0007669"/>
    <property type="project" value="TreeGrafter"/>
</dbReference>
<dbReference type="PANTHER" id="PTHR42908:SF10">
    <property type="entry name" value="EUKARYOTIC TRANSLATION ELONGATION FACTOR 2"/>
    <property type="match status" value="1"/>
</dbReference>
<proteinExistence type="predicted"/>
<dbReference type="GO" id="GO:1990904">
    <property type="term" value="C:ribonucleoprotein complex"/>
    <property type="evidence" value="ECO:0007669"/>
    <property type="project" value="TreeGrafter"/>
</dbReference>
<keyword evidence="3" id="KW-0648">Protein biosynthesis</keyword>
<evidence type="ECO:0000256" key="1">
    <source>
        <dbReference type="ARBA" id="ARBA00022490"/>
    </source>
</evidence>
<gene>
    <name evidence="5" type="ORF">TNCT_335081</name>
</gene>
<dbReference type="GO" id="GO:0003924">
    <property type="term" value="F:GTPase activity"/>
    <property type="evidence" value="ECO:0007669"/>
    <property type="project" value="TreeGrafter"/>
</dbReference>
<keyword evidence="6" id="KW-1185">Reference proteome</keyword>
<evidence type="ECO:0000313" key="5">
    <source>
        <dbReference type="EMBL" id="GFR01989.1"/>
    </source>
</evidence>
<feature type="compositionally biased region" description="Basic and acidic residues" evidence="4">
    <location>
        <begin position="9"/>
        <end position="19"/>
    </location>
</feature>
<dbReference type="GO" id="GO:0003746">
    <property type="term" value="F:translation elongation factor activity"/>
    <property type="evidence" value="ECO:0007669"/>
    <property type="project" value="UniProtKB-KW"/>
</dbReference>
<evidence type="ECO:0000256" key="2">
    <source>
        <dbReference type="ARBA" id="ARBA00022768"/>
    </source>
</evidence>
<sequence length="137" mass="15485">MSAGSSQSESDHEINENRNKTYSSMQAEAKEKNFDFEMKEMCFENGSKAKTITPNFVPGKKYDKRTVTASPVVRVPVQLQNPSDFPKLEDGLKRSAKPATMIECITEEPGEHIVSGTENFILRFACKTWKKKMLAFL</sequence>
<feature type="region of interest" description="Disordered" evidence="4">
    <location>
        <begin position="1"/>
        <end position="26"/>
    </location>
</feature>
<dbReference type="EMBL" id="BMAO01025345">
    <property type="protein sequence ID" value="GFR01989.1"/>
    <property type="molecule type" value="Genomic_DNA"/>
</dbReference>
<comment type="caution">
    <text evidence="5">The sequence shown here is derived from an EMBL/GenBank/DDBJ whole genome shotgun (WGS) entry which is preliminary data.</text>
</comment>
<keyword evidence="1" id="KW-0963">Cytoplasm</keyword>
<evidence type="ECO:0000256" key="4">
    <source>
        <dbReference type="SAM" id="MobiDB-lite"/>
    </source>
</evidence>
<dbReference type="PANTHER" id="PTHR42908">
    <property type="entry name" value="TRANSLATION ELONGATION FACTOR-RELATED"/>
    <property type="match status" value="1"/>
</dbReference>
<name>A0A8X6LCF6_TRICU</name>
<dbReference type="AlphaFoldDB" id="A0A8X6LCF6"/>
<dbReference type="InterPro" id="IPR035647">
    <property type="entry name" value="EFG_III/V"/>
</dbReference>
<dbReference type="Proteomes" id="UP000887116">
    <property type="component" value="Unassembled WGS sequence"/>
</dbReference>